<name>Q22U40_TETTS</name>
<gene>
    <name evidence="1" type="ORF">TTHERM_00263430</name>
</gene>
<dbReference type="GeneID" id="7832000"/>
<reference evidence="2" key="1">
    <citation type="journal article" date="2006" name="PLoS Biol.">
        <title>Macronuclear genome sequence of the ciliate Tetrahymena thermophila, a model eukaryote.</title>
        <authorList>
            <person name="Eisen J.A."/>
            <person name="Coyne R.S."/>
            <person name="Wu M."/>
            <person name="Wu D."/>
            <person name="Thiagarajan M."/>
            <person name="Wortman J.R."/>
            <person name="Badger J.H."/>
            <person name="Ren Q."/>
            <person name="Amedeo P."/>
            <person name="Jones K.M."/>
            <person name="Tallon L.J."/>
            <person name="Delcher A.L."/>
            <person name="Salzberg S.L."/>
            <person name="Silva J.C."/>
            <person name="Haas B.J."/>
            <person name="Majoros W.H."/>
            <person name="Farzad M."/>
            <person name="Carlton J.M."/>
            <person name="Smith R.K. Jr."/>
            <person name="Garg J."/>
            <person name="Pearlman R.E."/>
            <person name="Karrer K.M."/>
            <person name="Sun L."/>
            <person name="Manning G."/>
            <person name="Elde N.C."/>
            <person name="Turkewitz A.P."/>
            <person name="Asai D.J."/>
            <person name="Wilkes D.E."/>
            <person name="Wang Y."/>
            <person name="Cai H."/>
            <person name="Collins K."/>
            <person name="Stewart B.A."/>
            <person name="Lee S.R."/>
            <person name="Wilamowska K."/>
            <person name="Weinberg Z."/>
            <person name="Ruzzo W.L."/>
            <person name="Wloga D."/>
            <person name="Gaertig J."/>
            <person name="Frankel J."/>
            <person name="Tsao C.-C."/>
            <person name="Gorovsky M.A."/>
            <person name="Keeling P.J."/>
            <person name="Waller R.F."/>
            <person name="Patron N.J."/>
            <person name="Cherry J.M."/>
            <person name="Stover N.A."/>
            <person name="Krieger C.J."/>
            <person name="del Toro C."/>
            <person name="Ryder H.F."/>
            <person name="Williamson S.C."/>
            <person name="Barbeau R.A."/>
            <person name="Hamilton E.P."/>
            <person name="Orias E."/>
        </authorList>
    </citation>
    <scope>NUCLEOTIDE SEQUENCE [LARGE SCALE GENOMIC DNA]</scope>
    <source>
        <strain evidence="2">SB210</strain>
    </source>
</reference>
<dbReference type="RefSeq" id="XP_001009092.2">
    <property type="nucleotide sequence ID" value="XM_001009092.2"/>
</dbReference>
<evidence type="ECO:0000313" key="1">
    <source>
        <dbReference type="EMBL" id="EAR88847.2"/>
    </source>
</evidence>
<dbReference type="InParanoid" id="Q22U40"/>
<proteinExistence type="predicted"/>
<dbReference type="EMBL" id="GG662830">
    <property type="protein sequence ID" value="EAR88847.2"/>
    <property type="molecule type" value="Genomic_DNA"/>
</dbReference>
<evidence type="ECO:0000313" key="2">
    <source>
        <dbReference type="Proteomes" id="UP000009168"/>
    </source>
</evidence>
<organism evidence="1 2">
    <name type="scientific">Tetrahymena thermophila (strain SB210)</name>
    <dbReference type="NCBI Taxonomy" id="312017"/>
    <lineage>
        <taxon>Eukaryota</taxon>
        <taxon>Sar</taxon>
        <taxon>Alveolata</taxon>
        <taxon>Ciliophora</taxon>
        <taxon>Intramacronucleata</taxon>
        <taxon>Oligohymenophorea</taxon>
        <taxon>Hymenostomatida</taxon>
        <taxon>Tetrahymenina</taxon>
        <taxon>Tetrahymenidae</taxon>
        <taxon>Tetrahymena</taxon>
    </lineage>
</organism>
<protein>
    <submittedName>
        <fullName evidence="1">Uncharacterized protein</fullName>
    </submittedName>
</protein>
<dbReference type="Proteomes" id="UP000009168">
    <property type="component" value="Unassembled WGS sequence"/>
</dbReference>
<dbReference type="AlphaFoldDB" id="Q22U40"/>
<accession>Q22U40</accession>
<dbReference type="HOGENOM" id="CLU_2627422_0_0_1"/>
<keyword evidence="2" id="KW-1185">Reference proteome</keyword>
<dbReference type="KEGG" id="tet:TTHERM_00263430"/>
<sequence length="95" mass="11184">MYATILDEGHFQLKSISNKNKFKQSTKTIQSLKNPKQYPLLKNGYQQLEEDKDLSLEDNQRSHILLFHKIQSKIFGMNPSQILYDLYGMDLEYAK</sequence>